<dbReference type="EMBL" id="CP111026">
    <property type="protein sequence ID" value="WAR28351.1"/>
    <property type="molecule type" value="Genomic_DNA"/>
</dbReference>
<feature type="domain" description="Autophagy-related protein 16" evidence="1">
    <location>
        <begin position="16"/>
        <end position="99"/>
    </location>
</feature>
<evidence type="ECO:0000313" key="2">
    <source>
        <dbReference type="EMBL" id="WAR28335.1"/>
    </source>
</evidence>
<sequence>MSNCKMAKSTDWKKNISQSLKLRNKKERHEFADLIESQNKLFEQVASLKTRNMQLTIETERLNGGGGGPGGSEKVALLEQRLWKLSEELTEMHRRRGEVGR</sequence>
<evidence type="ECO:0000313" key="4">
    <source>
        <dbReference type="Proteomes" id="UP001164746"/>
    </source>
</evidence>
<dbReference type="Proteomes" id="UP001164746">
    <property type="component" value="Chromosome 15"/>
</dbReference>
<gene>
    <name evidence="2" type="ORF">MAR_014039</name>
    <name evidence="3" type="ORF">MAR_014055</name>
</gene>
<proteinExistence type="predicted"/>
<reference evidence="2" key="1">
    <citation type="submission" date="2022-11" db="EMBL/GenBank/DDBJ databases">
        <title>Centuries of genome instability and evolution in soft-shell clam transmissible cancer (bioRxiv).</title>
        <authorList>
            <person name="Hart S.F.M."/>
            <person name="Yonemitsu M.A."/>
            <person name="Giersch R.M."/>
            <person name="Beal B.F."/>
            <person name="Arriagada G."/>
            <person name="Davis B.W."/>
            <person name="Ostrander E.A."/>
            <person name="Goff S.P."/>
            <person name="Metzger M.J."/>
        </authorList>
    </citation>
    <scope>NUCLEOTIDE SEQUENCE</scope>
    <source>
        <strain evidence="2">MELC-2E11</strain>
        <tissue evidence="2">Siphon/mantle</tissue>
    </source>
</reference>
<accession>A0ABY7G291</accession>
<dbReference type="EMBL" id="CP111026">
    <property type="protein sequence ID" value="WAR28335.1"/>
    <property type="molecule type" value="Genomic_DNA"/>
</dbReference>
<protein>
    <recommendedName>
        <fullName evidence="1">Autophagy-related protein 16 domain-containing protein</fullName>
    </recommendedName>
</protein>
<evidence type="ECO:0000259" key="1">
    <source>
        <dbReference type="Pfam" id="PF08614"/>
    </source>
</evidence>
<name>A0ABY7G291_MYAAR</name>
<keyword evidence="4" id="KW-1185">Reference proteome</keyword>
<dbReference type="InterPro" id="IPR013923">
    <property type="entry name" value="Autophagy-rel_prot_16_dom"/>
</dbReference>
<evidence type="ECO:0000313" key="3">
    <source>
        <dbReference type="EMBL" id="WAR28351.1"/>
    </source>
</evidence>
<organism evidence="2 4">
    <name type="scientific">Mya arenaria</name>
    <name type="common">Soft-shell clam</name>
    <dbReference type="NCBI Taxonomy" id="6604"/>
    <lineage>
        <taxon>Eukaryota</taxon>
        <taxon>Metazoa</taxon>
        <taxon>Spiralia</taxon>
        <taxon>Lophotrochozoa</taxon>
        <taxon>Mollusca</taxon>
        <taxon>Bivalvia</taxon>
        <taxon>Autobranchia</taxon>
        <taxon>Heteroconchia</taxon>
        <taxon>Euheterodonta</taxon>
        <taxon>Imparidentia</taxon>
        <taxon>Neoheterodontei</taxon>
        <taxon>Myida</taxon>
        <taxon>Myoidea</taxon>
        <taxon>Myidae</taxon>
        <taxon>Mya</taxon>
    </lineage>
</organism>
<dbReference type="Pfam" id="PF08614">
    <property type="entry name" value="ATG16"/>
    <property type="match status" value="1"/>
</dbReference>